<reference evidence="2 3" key="1">
    <citation type="journal article" date="2010" name="Stand. Genomic Sci.">
        <title>Complete genome sequence of Haliangium ochraceum type strain (SMP-2).</title>
        <authorList>
            <consortium name="US DOE Joint Genome Institute (JGI-PGF)"/>
            <person name="Ivanova N."/>
            <person name="Daum C."/>
            <person name="Lang E."/>
            <person name="Abt B."/>
            <person name="Kopitz M."/>
            <person name="Saunders E."/>
            <person name="Lapidus A."/>
            <person name="Lucas S."/>
            <person name="Glavina Del Rio T."/>
            <person name="Nolan M."/>
            <person name="Tice H."/>
            <person name="Copeland A."/>
            <person name="Cheng J.F."/>
            <person name="Chen F."/>
            <person name="Bruce D."/>
            <person name="Goodwin L."/>
            <person name="Pitluck S."/>
            <person name="Mavromatis K."/>
            <person name="Pati A."/>
            <person name="Mikhailova N."/>
            <person name="Chen A."/>
            <person name="Palaniappan K."/>
            <person name="Land M."/>
            <person name="Hauser L."/>
            <person name="Chang Y.J."/>
            <person name="Jeffries C.D."/>
            <person name="Detter J.C."/>
            <person name="Brettin T."/>
            <person name="Rohde M."/>
            <person name="Goker M."/>
            <person name="Bristow J."/>
            <person name="Markowitz V."/>
            <person name="Eisen J.A."/>
            <person name="Hugenholtz P."/>
            <person name="Kyrpides N.C."/>
            <person name="Klenk H.P."/>
        </authorList>
    </citation>
    <scope>NUCLEOTIDE SEQUENCE [LARGE SCALE GENOMIC DNA]</scope>
    <source>
        <strain evidence="3">DSM 14365 / CIP 107738 / JCM 11303 / AJ 13395 / SMP-2</strain>
    </source>
</reference>
<dbReference type="EMBL" id="CP001804">
    <property type="protein sequence ID" value="ACY13939.1"/>
    <property type="molecule type" value="Genomic_DNA"/>
</dbReference>
<evidence type="ECO:0000313" key="3">
    <source>
        <dbReference type="Proteomes" id="UP000001880"/>
    </source>
</evidence>
<dbReference type="Proteomes" id="UP000001880">
    <property type="component" value="Chromosome"/>
</dbReference>
<keyword evidence="3" id="KW-1185">Reference proteome</keyword>
<proteinExistence type="predicted"/>
<evidence type="ECO:0000313" key="2">
    <source>
        <dbReference type="EMBL" id="ACY13939.1"/>
    </source>
</evidence>
<feature type="compositionally biased region" description="Low complexity" evidence="1">
    <location>
        <begin position="45"/>
        <end position="54"/>
    </location>
</feature>
<gene>
    <name evidence="2" type="ordered locus">Hoch_1385</name>
</gene>
<feature type="region of interest" description="Disordered" evidence="1">
    <location>
        <begin position="27"/>
        <end position="59"/>
    </location>
</feature>
<organism evidence="2 3">
    <name type="scientific">Haliangium ochraceum (strain DSM 14365 / JCM 11303 / SMP-2)</name>
    <dbReference type="NCBI Taxonomy" id="502025"/>
    <lineage>
        <taxon>Bacteria</taxon>
        <taxon>Pseudomonadati</taxon>
        <taxon>Myxococcota</taxon>
        <taxon>Polyangia</taxon>
        <taxon>Haliangiales</taxon>
        <taxon>Kofleriaceae</taxon>
        <taxon>Haliangium</taxon>
    </lineage>
</organism>
<evidence type="ECO:0000256" key="1">
    <source>
        <dbReference type="SAM" id="MobiDB-lite"/>
    </source>
</evidence>
<accession>D0LUP9</accession>
<protein>
    <submittedName>
        <fullName evidence="2">Uncharacterized protein</fullName>
    </submittedName>
</protein>
<name>D0LUP9_HALO1</name>
<dbReference type="KEGG" id="hoh:Hoch_1385"/>
<sequence length="99" mass="10240">MKHSVLILATILASALLLGLLGSEKTGMEKNPPAQSATTNVEVPAESTPAVSESVSEEESPTMTAARLGFCVHTCDPCITSSSCPQVGGRPQACMAQCY</sequence>
<dbReference type="RefSeq" id="WP_012826548.1">
    <property type="nucleotide sequence ID" value="NC_013440.1"/>
</dbReference>
<dbReference type="HOGENOM" id="CLU_2316399_0_0_7"/>
<dbReference type="AlphaFoldDB" id="D0LUP9"/>